<protein>
    <recommendedName>
        <fullName evidence="2">Peptide N-acetyl-beta-D-glucosaminyl asparaginase amidase A N-terminal domain-containing protein</fullName>
    </recommendedName>
</protein>
<feature type="transmembrane region" description="Helical" evidence="1">
    <location>
        <begin position="6"/>
        <end position="26"/>
    </location>
</feature>
<dbReference type="EMBL" id="MU167263">
    <property type="protein sequence ID" value="KAG0146242.1"/>
    <property type="molecule type" value="Genomic_DNA"/>
</dbReference>
<comment type="caution">
    <text evidence="3">The sequence shown here is derived from an EMBL/GenBank/DDBJ whole genome shotgun (WGS) entry which is preliminary data.</text>
</comment>
<dbReference type="InterPro" id="IPR056948">
    <property type="entry name" value="PNGaseA_N"/>
</dbReference>
<dbReference type="Proteomes" id="UP000886653">
    <property type="component" value="Unassembled WGS sequence"/>
</dbReference>
<sequence length="570" mass="63626">MNLLTLFFSRISFILILWFSFSNLLVNSFTIKNHNLAQNRDRLYARQTLVRDEPLKNWQLQPPPSVPNGPSCSYQILSHTFASSYAKDAIVPYYPPSDCGEIGSWAAVIFNLTVTSKGHQYDRLASLFLGETEIWRTSTSEPLPQGIYWSVTRDVTKYMPLLMASSTNLVMRLENILDQSLGLDGAFEVTIVATYYQPTTEFPTPPTPHMIIPFQGGRVHSNDSDTSFLRIPANTASAYVEIFATGGANEEFWYANVDDKAKDMIDPQHKAGITGKGCFREVQLWIDGRLAGVAFPFPVIYTGGLVLTLWRPMTSFGALETPTYNVDITPWLPLLTDDQYHNFTITVEGQGMNNTINSEWVLSANMAVRLDPSGRRTTGRMRYHKTDPYKDATPTVIEGNKVQIETTGKRVLSISSIIQTGSSSPQIVTFEQELSFSNTQIWGTAGSTEVIAQSTSGTSKATYGTQVKFFDQYQWPLNVRLHSSQQGLTGAVDLSYKRQHVDPLTLLLTRTNYAQSAQGNLNKVNGQITGGPAKHSVNLYFGNSRNQEYSRQVSVENNQVLYDQMGGNMI</sequence>
<accession>A0A9P6TBG6</accession>
<dbReference type="Pfam" id="PF12222">
    <property type="entry name" value="PNGaseA"/>
    <property type="match status" value="1"/>
</dbReference>
<keyword evidence="1" id="KW-0472">Membrane</keyword>
<proteinExistence type="predicted"/>
<name>A0A9P6TBG6_9BASI</name>
<dbReference type="OrthoDB" id="1612078at2759"/>
<evidence type="ECO:0000256" key="1">
    <source>
        <dbReference type="SAM" id="Phobius"/>
    </source>
</evidence>
<keyword evidence="1" id="KW-1133">Transmembrane helix</keyword>
<feature type="transmembrane region" description="Helical" evidence="1">
    <location>
        <begin position="290"/>
        <end position="310"/>
    </location>
</feature>
<dbReference type="Pfam" id="PF25156">
    <property type="entry name" value="PNGase_A_C"/>
    <property type="match status" value="1"/>
</dbReference>
<keyword evidence="4" id="KW-1185">Reference proteome</keyword>
<organism evidence="3 4">
    <name type="scientific">Cronartium quercuum f. sp. fusiforme G11</name>
    <dbReference type="NCBI Taxonomy" id="708437"/>
    <lineage>
        <taxon>Eukaryota</taxon>
        <taxon>Fungi</taxon>
        <taxon>Dikarya</taxon>
        <taxon>Basidiomycota</taxon>
        <taxon>Pucciniomycotina</taxon>
        <taxon>Pucciniomycetes</taxon>
        <taxon>Pucciniales</taxon>
        <taxon>Coleosporiaceae</taxon>
        <taxon>Cronartium</taxon>
    </lineage>
</organism>
<gene>
    <name evidence="3" type="ORF">CROQUDRAFT_526642</name>
</gene>
<keyword evidence="1" id="KW-0812">Transmembrane</keyword>
<feature type="domain" description="Peptide N-acetyl-beta-D-glucosaminyl asparaginase amidase A N-terminal" evidence="2">
    <location>
        <begin position="67"/>
        <end position="383"/>
    </location>
</feature>
<dbReference type="PANTHER" id="PTHR31104">
    <property type="entry name" value="PEPTIDE-N4-(N-ACETYL-BETA-GLUCOSAMINYL)ASPARAGINE AMIDASE A PROTEIN"/>
    <property type="match status" value="1"/>
</dbReference>
<dbReference type="InterPro" id="IPR021102">
    <property type="entry name" value="PNGase_A"/>
</dbReference>
<evidence type="ECO:0000259" key="2">
    <source>
        <dbReference type="Pfam" id="PF12222"/>
    </source>
</evidence>
<dbReference type="AlphaFoldDB" id="A0A9P6TBG6"/>
<evidence type="ECO:0000313" key="3">
    <source>
        <dbReference type="EMBL" id="KAG0146242.1"/>
    </source>
</evidence>
<evidence type="ECO:0000313" key="4">
    <source>
        <dbReference type="Proteomes" id="UP000886653"/>
    </source>
</evidence>
<reference evidence="3" key="1">
    <citation type="submission" date="2013-11" db="EMBL/GenBank/DDBJ databases">
        <title>Genome sequence of the fusiform rust pathogen reveals effectors for host alternation and coevolution with pine.</title>
        <authorList>
            <consortium name="DOE Joint Genome Institute"/>
            <person name="Smith K."/>
            <person name="Pendleton A."/>
            <person name="Kubisiak T."/>
            <person name="Anderson C."/>
            <person name="Salamov A."/>
            <person name="Aerts A."/>
            <person name="Riley R."/>
            <person name="Clum A."/>
            <person name="Lindquist E."/>
            <person name="Ence D."/>
            <person name="Campbell M."/>
            <person name="Kronenberg Z."/>
            <person name="Feau N."/>
            <person name="Dhillon B."/>
            <person name="Hamelin R."/>
            <person name="Burleigh J."/>
            <person name="Smith J."/>
            <person name="Yandell M."/>
            <person name="Nelson C."/>
            <person name="Grigoriev I."/>
            <person name="Davis J."/>
        </authorList>
    </citation>
    <scope>NUCLEOTIDE SEQUENCE</scope>
    <source>
        <strain evidence="3">G11</strain>
    </source>
</reference>